<dbReference type="AlphaFoldDB" id="D2VM97"/>
<dbReference type="FunFam" id="1.10.510.10:FF:000121">
    <property type="entry name" value="Serine/threonine-protein kinase nrc-2"/>
    <property type="match status" value="1"/>
</dbReference>
<dbReference type="InterPro" id="IPR000961">
    <property type="entry name" value="AGC-kinase_C"/>
</dbReference>
<dbReference type="FunFam" id="3.30.200.20:FF:000042">
    <property type="entry name" value="Aurora kinase A"/>
    <property type="match status" value="1"/>
</dbReference>
<accession>D2VM97</accession>
<dbReference type="PANTHER" id="PTHR45637">
    <property type="entry name" value="FLIPPASE KINASE 1-RELATED"/>
    <property type="match status" value="1"/>
</dbReference>
<dbReference type="GO" id="GO:0004674">
    <property type="term" value="F:protein serine/threonine kinase activity"/>
    <property type="evidence" value="ECO:0007669"/>
    <property type="project" value="UniProtKB-KW"/>
</dbReference>
<evidence type="ECO:0000256" key="9">
    <source>
        <dbReference type="ARBA" id="ARBA00048679"/>
    </source>
</evidence>
<evidence type="ECO:0000256" key="6">
    <source>
        <dbReference type="ARBA" id="ARBA00022777"/>
    </source>
</evidence>
<feature type="compositionally biased region" description="Basic and acidic residues" evidence="10">
    <location>
        <begin position="54"/>
        <end position="69"/>
    </location>
</feature>
<evidence type="ECO:0000259" key="11">
    <source>
        <dbReference type="PROSITE" id="PS50011"/>
    </source>
</evidence>
<keyword evidence="3 13" id="KW-0723">Serine/threonine-protein kinase</keyword>
<feature type="domain" description="AGC-kinase C-terminal" evidence="12">
    <location>
        <begin position="387"/>
        <end position="458"/>
    </location>
</feature>
<organism evidence="14">
    <name type="scientific">Naegleria gruberi</name>
    <name type="common">Amoeba</name>
    <dbReference type="NCBI Taxonomy" id="5762"/>
    <lineage>
        <taxon>Eukaryota</taxon>
        <taxon>Discoba</taxon>
        <taxon>Heterolobosea</taxon>
        <taxon>Tetramitia</taxon>
        <taxon>Eutetramitia</taxon>
        <taxon>Vahlkampfiidae</taxon>
        <taxon>Naegleria</taxon>
    </lineage>
</organism>
<dbReference type="KEGG" id="ngr:NAEGRDRAFT_80518"/>
<protein>
    <recommendedName>
        <fullName evidence="2">non-specific serine/threonine protein kinase</fullName>
        <ecNumber evidence="2">2.7.11.1</ecNumber>
    </recommendedName>
</protein>
<dbReference type="OMA" id="PFAKFNS"/>
<dbReference type="OrthoDB" id="432483at2759"/>
<reference evidence="13 14" key="1">
    <citation type="journal article" date="2010" name="Cell">
        <title>The genome of Naegleria gruberi illuminates early eukaryotic versatility.</title>
        <authorList>
            <person name="Fritz-Laylin L.K."/>
            <person name="Prochnik S.E."/>
            <person name="Ginger M.L."/>
            <person name="Dacks J.B."/>
            <person name="Carpenter M.L."/>
            <person name="Field M.C."/>
            <person name="Kuo A."/>
            <person name="Paredez A."/>
            <person name="Chapman J."/>
            <person name="Pham J."/>
            <person name="Shu S."/>
            <person name="Neupane R."/>
            <person name="Cipriano M."/>
            <person name="Mancuso J."/>
            <person name="Tu H."/>
            <person name="Salamov A."/>
            <person name="Lindquist E."/>
            <person name="Shapiro H."/>
            <person name="Lucas S."/>
            <person name="Grigoriev I.V."/>
            <person name="Cande W.Z."/>
            <person name="Fulton C."/>
            <person name="Rokhsar D.S."/>
            <person name="Dawson S.C."/>
        </authorList>
    </citation>
    <scope>NUCLEOTIDE SEQUENCE [LARGE SCALE GENOMIC DNA]</scope>
    <source>
        <strain evidence="13 14">NEG-M</strain>
    </source>
</reference>
<dbReference type="Gene3D" id="3.30.200.20">
    <property type="entry name" value="Phosphorylase Kinase, domain 1"/>
    <property type="match status" value="1"/>
</dbReference>
<gene>
    <name evidence="13" type="ORF">NAEGRDRAFT_80518</name>
</gene>
<sequence length="466" mass="53221">MIPSSSSSNALGTGTPLPVSSNHLYTSNSGKSFEEIMAEQMSTQQIELDRLENTKDEKLKSTLPEETRNRIGVLPPPKNPQQLPVACGRPKIDYSKLGVDDFQKLKLIGKGDVGRVYLVLLKGTDLYFAMKILNKEEMISRNKVKRVLTEREILATVDHPFITTLFCSFQTKENLYFILEYCAGGEFFKVLKKQPNKCLPEPTVRFYAAEVVLALEYLHMKGFLYRDLKPENLLLHHSGHIRLTDFDLSKQSVQQVTPTLVKSFFSSQKQSIVELKQIQEFDSFIGTEEYLSPEILSGKKHNSCVDFWTLGILLYEMLFGFTPFKGSTQRETFFNILNNPVTFPSKTAYPVSKQAKDLMTQLLITDKDKRLGAQHGISDIKTHAFFKDISWALIRNEVPPIIPKLQSKLDTSYFNQYKMPEDQDEEEEKTGQENEEEAADNPFKNFKFQTKKDIEIFNGGTTNNSK</sequence>
<dbReference type="SUPFAM" id="SSF56112">
    <property type="entry name" value="Protein kinase-like (PK-like)"/>
    <property type="match status" value="1"/>
</dbReference>
<dbReference type="InParanoid" id="D2VM97"/>
<dbReference type="InterPro" id="IPR011009">
    <property type="entry name" value="Kinase-like_dom_sf"/>
</dbReference>
<dbReference type="eggNOG" id="KOG0610">
    <property type="taxonomic scope" value="Eukaryota"/>
</dbReference>
<evidence type="ECO:0000259" key="12">
    <source>
        <dbReference type="PROSITE" id="PS51285"/>
    </source>
</evidence>
<feature type="compositionally biased region" description="Acidic residues" evidence="10">
    <location>
        <begin position="422"/>
        <end position="439"/>
    </location>
</feature>
<dbReference type="InterPro" id="IPR008271">
    <property type="entry name" value="Ser/Thr_kinase_AS"/>
</dbReference>
<dbReference type="InterPro" id="IPR000719">
    <property type="entry name" value="Prot_kinase_dom"/>
</dbReference>
<dbReference type="PROSITE" id="PS50011">
    <property type="entry name" value="PROTEIN_KINASE_DOM"/>
    <property type="match status" value="1"/>
</dbReference>
<dbReference type="GO" id="GO:0005524">
    <property type="term" value="F:ATP binding"/>
    <property type="evidence" value="ECO:0007669"/>
    <property type="project" value="UniProtKB-KW"/>
</dbReference>
<dbReference type="PROSITE" id="PS51285">
    <property type="entry name" value="AGC_KINASE_CTER"/>
    <property type="match status" value="1"/>
</dbReference>
<keyword evidence="6 13" id="KW-0418">Kinase</keyword>
<comment type="catalytic activity">
    <reaction evidence="9">
        <text>L-seryl-[protein] + ATP = O-phospho-L-seryl-[protein] + ADP + H(+)</text>
        <dbReference type="Rhea" id="RHEA:17989"/>
        <dbReference type="Rhea" id="RHEA-COMP:9863"/>
        <dbReference type="Rhea" id="RHEA-COMP:11604"/>
        <dbReference type="ChEBI" id="CHEBI:15378"/>
        <dbReference type="ChEBI" id="CHEBI:29999"/>
        <dbReference type="ChEBI" id="CHEBI:30616"/>
        <dbReference type="ChEBI" id="CHEBI:83421"/>
        <dbReference type="ChEBI" id="CHEBI:456216"/>
        <dbReference type="EC" id="2.7.11.1"/>
    </reaction>
</comment>
<evidence type="ECO:0000256" key="4">
    <source>
        <dbReference type="ARBA" id="ARBA00022679"/>
    </source>
</evidence>
<dbReference type="EC" id="2.7.11.1" evidence="2"/>
<evidence type="ECO:0000256" key="7">
    <source>
        <dbReference type="ARBA" id="ARBA00022840"/>
    </source>
</evidence>
<dbReference type="PROSITE" id="PS00108">
    <property type="entry name" value="PROTEIN_KINASE_ST"/>
    <property type="match status" value="1"/>
</dbReference>
<keyword evidence="4" id="KW-0808">Transferase</keyword>
<dbReference type="EMBL" id="GG738882">
    <property type="protein sequence ID" value="EFC42025.1"/>
    <property type="molecule type" value="Genomic_DNA"/>
</dbReference>
<evidence type="ECO:0000256" key="1">
    <source>
        <dbReference type="ARBA" id="ARBA00009903"/>
    </source>
</evidence>
<dbReference type="RefSeq" id="XP_002674769.1">
    <property type="nucleotide sequence ID" value="XM_002674723.1"/>
</dbReference>
<evidence type="ECO:0000313" key="13">
    <source>
        <dbReference type="EMBL" id="EFC42025.1"/>
    </source>
</evidence>
<dbReference type="SMART" id="SM00220">
    <property type="entry name" value="S_TKc"/>
    <property type="match status" value="1"/>
</dbReference>
<dbReference type="Pfam" id="PF00069">
    <property type="entry name" value="Pkinase"/>
    <property type="match status" value="1"/>
</dbReference>
<feature type="region of interest" description="Disordered" evidence="10">
    <location>
        <begin position="54"/>
        <end position="84"/>
    </location>
</feature>
<feature type="region of interest" description="Disordered" evidence="10">
    <location>
        <begin position="420"/>
        <end position="447"/>
    </location>
</feature>
<keyword evidence="7" id="KW-0067">ATP-binding</keyword>
<comment type="similarity">
    <text evidence="1">Belongs to the protein kinase superfamily. AGC Ser/Thr protein kinase family.</text>
</comment>
<name>D2VM97_NAEGR</name>
<keyword evidence="14" id="KW-1185">Reference proteome</keyword>
<feature type="region of interest" description="Disordered" evidence="10">
    <location>
        <begin position="1"/>
        <end position="26"/>
    </location>
</feature>
<evidence type="ECO:0000256" key="8">
    <source>
        <dbReference type="ARBA" id="ARBA00047899"/>
    </source>
</evidence>
<evidence type="ECO:0000256" key="10">
    <source>
        <dbReference type="SAM" id="MobiDB-lite"/>
    </source>
</evidence>
<dbReference type="SMART" id="SM00133">
    <property type="entry name" value="S_TK_X"/>
    <property type="match status" value="1"/>
</dbReference>
<proteinExistence type="inferred from homology"/>
<dbReference type="VEuPathDB" id="AmoebaDB:NAEGRDRAFT_80518"/>
<evidence type="ECO:0000256" key="2">
    <source>
        <dbReference type="ARBA" id="ARBA00012513"/>
    </source>
</evidence>
<dbReference type="FunCoup" id="D2VM97">
    <property type="interactions" value="110"/>
</dbReference>
<evidence type="ECO:0000256" key="5">
    <source>
        <dbReference type="ARBA" id="ARBA00022741"/>
    </source>
</evidence>
<dbReference type="CDD" id="cd05574">
    <property type="entry name" value="STKc_phototropin_like"/>
    <property type="match status" value="1"/>
</dbReference>
<dbReference type="Gene3D" id="1.10.510.10">
    <property type="entry name" value="Transferase(Phosphotransferase) domain 1"/>
    <property type="match status" value="1"/>
</dbReference>
<comment type="catalytic activity">
    <reaction evidence="8">
        <text>L-threonyl-[protein] + ATP = O-phospho-L-threonyl-[protein] + ADP + H(+)</text>
        <dbReference type="Rhea" id="RHEA:46608"/>
        <dbReference type="Rhea" id="RHEA-COMP:11060"/>
        <dbReference type="Rhea" id="RHEA-COMP:11605"/>
        <dbReference type="ChEBI" id="CHEBI:15378"/>
        <dbReference type="ChEBI" id="CHEBI:30013"/>
        <dbReference type="ChEBI" id="CHEBI:30616"/>
        <dbReference type="ChEBI" id="CHEBI:61977"/>
        <dbReference type="ChEBI" id="CHEBI:456216"/>
        <dbReference type="EC" id="2.7.11.1"/>
    </reaction>
</comment>
<feature type="domain" description="Protein kinase" evidence="11">
    <location>
        <begin position="102"/>
        <end position="386"/>
    </location>
</feature>
<dbReference type="Proteomes" id="UP000006671">
    <property type="component" value="Unassembled WGS sequence"/>
</dbReference>
<evidence type="ECO:0000313" key="14">
    <source>
        <dbReference type="Proteomes" id="UP000006671"/>
    </source>
</evidence>
<evidence type="ECO:0000256" key="3">
    <source>
        <dbReference type="ARBA" id="ARBA00022527"/>
    </source>
</evidence>
<dbReference type="GeneID" id="8862644"/>
<keyword evidence="5" id="KW-0547">Nucleotide-binding</keyword>